<protein>
    <submittedName>
        <fullName evidence="1">Uncharacterized protein</fullName>
    </submittedName>
</protein>
<dbReference type="AlphaFoldDB" id="A0A3P7N8D5"/>
<name>A0A3P7N8D5_DIBLA</name>
<accession>A0A3P7N8D5</accession>
<evidence type="ECO:0000313" key="1">
    <source>
        <dbReference type="EMBL" id="VDN38824.1"/>
    </source>
</evidence>
<keyword evidence="2" id="KW-1185">Reference proteome</keyword>
<proteinExistence type="predicted"/>
<gene>
    <name evidence="1" type="ORF">DILT_LOCUS17696</name>
</gene>
<evidence type="ECO:0000313" key="2">
    <source>
        <dbReference type="Proteomes" id="UP000281553"/>
    </source>
</evidence>
<dbReference type="EMBL" id="UYRU01094010">
    <property type="protein sequence ID" value="VDN38824.1"/>
    <property type="molecule type" value="Genomic_DNA"/>
</dbReference>
<dbReference type="Proteomes" id="UP000281553">
    <property type="component" value="Unassembled WGS sequence"/>
</dbReference>
<sequence>MRDYVKCRRPGRINNKAANITTELQSMKEMNTIVMGTSERGLQLINPMKIMLKKMQVLEIEDEAKLDR</sequence>
<organism evidence="1 2">
    <name type="scientific">Dibothriocephalus latus</name>
    <name type="common">Fish tapeworm</name>
    <name type="synonym">Diphyllobothrium latum</name>
    <dbReference type="NCBI Taxonomy" id="60516"/>
    <lineage>
        <taxon>Eukaryota</taxon>
        <taxon>Metazoa</taxon>
        <taxon>Spiralia</taxon>
        <taxon>Lophotrochozoa</taxon>
        <taxon>Platyhelminthes</taxon>
        <taxon>Cestoda</taxon>
        <taxon>Eucestoda</taxon>
        <taxon>Diphyllobothriidea</taxon>
        <taxon>Diphyllobothriidae</taxon>
        <taxon>Dibothriocephalus</taxon>
    </lineage>
</organism>
<reference evidence="1 2" key="1">
    <citation type="submission" date="2018-11" db="EMBL/GenBank/DDBJ databases">
        <authorList>
            <consortium name="Pathogen Informatics"/>
        </authorList>
    </citation>
    <scope>NUCLEOTIDE SEQUENCE [LARGE SCALE GENOMIC DNA]</scope>
</reference>